<feature type="region of interest" description="Disordered" evidence="1">
    <location>
        <begin position="252"/>
        <end position="351"/>
    </location>
</feature>
<dbReference type="Gene3D" id="1.10.10.60">
    <property type="entry name" value="Homeodomain-like"/>
    <property type="match status" value="1"/>
</dbReference>
<dbReference type="InterPro" id="IPR009057">
    <property type="entry name" value="Homeodomain-like_sf"/>
</dbReference>
<feature type="compositionally biased region" description="Low complexity" evidence="1">
    <location>
        <begin position="665"/>
        <end position="676"/>
    </location>
</feature>
<feature type="region of interest" description="Disordered" evidence="1">
    <location>
        <begin position="614"/>
        <end position="905"/>
    </location>
</feature>
<dbReference type="PROSITE" id="PS51293">
    <property type="entry name" value="SANT"/>
    <property type="match status" value="1"/>
</dbReference>
<feature type="region of interest" description="Disordered" evidence="1">
    <location>
        <begin position="930"/>
        <end position="967"/>
    </location>
</feature>
<dbReference type="GO" id="GO:0006357">
    <property type="term" value="P:regulation of transcription by RNA polymerase II"/>
    <property type="evidence" value="ECO:0007669"/>
    <property type="project" value="TreeGrafter"/>
</dbReference>
<evidence type="ECO:0000256" key="1">
    <source>
        <dbReference type="SAM" id="MobiDB-lite"/>
    </source>
</evidence>
<dbReference type="PANTHER" id="PTHR13992:SF39">
    <property type="entry name" value="SMRTER, ISOFORM G"/>
    <property type="match status" value="1"/>
</dbReference>
<dbReference type="CDD" id="cd00167">
    <property type="entry name" value="SANT"/>
    <property type="match status" value="1"/>
</dbReference>
<feature type="region of interest" description="Disordered" evidence="1">
    <location>
        <begin position="388"/>
        <end position="588"/>
    </location>
</feature>
<dbReference type="GO" id="GO:0034967">
    <property type="term" value="C:Set3 complex"/>
    <property type="evidence" value="ECO:0007669"/>
    <property type="project" value="TreeGrafter"/>
</dbReference>
<feature type="compositionally biased region" description="Polar residues" evidence="1">
    <location>
        <begin position="338"/>
        <end position="347"/>
    </location>
</feature>
<dbReference type="EnsemblFungi" id="PTTG_27989-t43_1">
    <property type="protein sequence ID" value="PTTG_27989-t43_1-p1"/>
    <property type="gene ID" value="PTTG_27989"/>
</dbReference>
<dbReference type="EMBL" id="ADAS02000081">
    <property type="protein sequence ID" value="OAV91428.1"/>
    <property type="molecule type" value="Genomic_DNA"/>
</dbReference>
<feature type="compositionally biased region" description="Polar residues" evidence="1">
    <location>
        <begin position="512"/>
        <end position="528"/>
    </location>
</feature>
<feature type="compositionally biased region" description="Polar residues" evidence="1">
    <location>
        <begin position="397"/>
        <end position="419"/>
    </location>
</feature>
<evidence type="ECO:0000313" key="5">
    <source>
        <dbReference type="Proteomes" id="UP000005240"/>
    </source>
</evidence>
<feature type="compositionally biased region" description="Polar residues" evidence="1">
    <location>
        <begin position="487"/>
        <end position="502"/>
    </location>
</feature>
<dbReference type="SUPFAM" id="SSF46689">
    <property type="entry name" value="Homeodomain-like"/>
    <property type="match status" value="1"/>
</dbReference>
<dbReference type="AlphaFoldDB" id="A0A180GG69"/>
<dbReference type="STRING" id="630390.A0A180GG69"/>
<dbReference type="InterPro" id="IPR017884">
    <property type="entry name" value="SANT_dom"/>
</dbReference>
<dbReference type="PANTHER" id="PTHR13992">
    <property type="entry name" value="NUCLEAR RECEPTOR CO-REPRESSOR RELATED NCOR"/>
    <property type="match status" value="1"/>
</dbReference>
<proteinExistence type="predicted"/>
<dbReference type="VEuPathDB" id="FungiDB:PTTG_27989"/>
<gene>
    <name evidence="3" type="ORF">PTTG_27989</name>
</gene>
<dbReference type="InterPro" id="IPR001005">
    <property type="entry name" value="SANT/Myb"/>
</dbReference>
<feature type="compositionally biased region" description="Low complexity" evidence="1">
    <location>
        <begin position="840"/>
        <end position="862"/>
    </location>
</feature>
<feature type="compositionally biased region" description="Low complexity" evidence="1">
    <location>
        <begin position="880"/>
        <end position="900"/>
    </location>
</feature>
<feature type="compositionally biased region" description="Low complexity" evidence="1">
    <location>
        <begin position="820"/>
        <end position="831"/>
    </location>
</feature>
<dbReference type="OrthoDB" id="10258692at2759"/>
<sequence length="979" mass="104745">MTQAQEDHHQSTAHGDQENLDGLVQNLRAVYRSYHLDWIEHCEAIDRLRLRLTRKKRPTLTPVTTTVDIAAGIPACESAANVLNPAPIGALSSGSAGITGSLTATGRTTRRTANLSSFGDAVTDAQFDLVLAQLGTADQKDPNIRAMKTTATVPDMALLPSHRLQLSVSEDQTSDTLVSDPIAFYELNPPDSEPPPSGYQEPSIWTAQEQEAFEKSYTAQPKQFGWIASQVKTKNRAQCVIHYYRTKRENKYRNLHLPPQPILEGKSRELRGKRTRRVPCKTPTTADPLTPSSLKPKPTKSTSDAIPPTGDEPDDESVYQSEPTPRTATAPTESSSSINNHLTTNNGADDRLNADLRRMSFDTRSIQTSQANETDLSSTATASILVSSSTHRDLPTPTFSAPSPAQSSMVDPSERTSIVSGDHRARLELADPSTESNRSNTPKPTPTKPLDLLNPVASTSLPAKSAEDPTPKWPARAYKKRKVHAIDTSNSRPVPSAHSSSVVDLAPPSKPDAQTSHTLNPPSGSAYSSEPLPSAHPNGSDASSAQINGLPVSRQTPGLEATPSLMEVDEPPAGRSSQPKIPEAAPVIRSSMQIKNLLNDDPVELSATMSSMDASAWFGNDSTEATPTEEIPEPGPTKPPLKLPPVDRALLPPPRGDYYQSSTTLPRPLSQPLSQPSFPPLPRPLSRPLSRLSSHASHAQQQSSASLPPSHRLTASDSSSAHPPPAATDHLPGRQFDGMLVDERFADPPSSPGSPSVGGGPANRISSRGLPEPDPSSSKPMSVAGRSALSYQIKYERGFPGPDRPHFPEHYPPPQPPTSGPSISTLSSIVQPPLPPPPSASSQSPRPPSLHHFPTPTHFHLPAPGPSARVATDTRPTPPASQSSSSHTTTAAAAAAAAASQERVSAPVAFVRPWPAPPTRALPRPFARRRHPVLQQPPPPHPRLALLLPPPQTQPPSPPARASPAHLRVFLAQHSPAAW</sequence>
<accession>A0A180GG69</accession>
<reference evidence="4 5" key="3">
    <citation type="journal article" date="2017" name="G3 (Bethesda)">
        <title>Comparative analysis highlights variable genome content of wheat rusts and divergence of the mating loci.</title>
        <authorList>
            <person name="Cuomo C.A."/>
            <person name="Bakkeren G."/>
            <person name="Khalil H.B."/>
            <person name="Panwar V."/>
            <person name="Joly D."/>
            <person name="Linning R."/>
            <person name="Sakthikumar S."/>
            <person name="Song X."/>
            <person name="Adiconis X."/>
            <person name="Fan L."/>
            <person name="Goldberg J.M."/>
            <person name="Levin J.Z."/>
            <person name="Young S."/>
            <person name="Zeng Q."/>
            <person name="Anikster Y."/>
            <person name="Bruce M."/>
            <person name="Wang M."/>
            <person name="Yin C."/>
            <person name="McCallum B."/>
            <person name="Szabo L.J."/>
            <person name="Hulbert S."/>
            <person name="Chen X."/>
            <person name="Fellers J.P."/>
        </authorList>
    </citation>
    <scope>NUCLEOTIDE SEQUENCE</scope>
    <source>
        <strain evidence="4">isolate 1-1 / race 1 (BBBD)</strain>
        <strain evidence="5">Isolate 1-1 / race 1 (BBBD)</strain>
    </source>
</reference>
<dbReference type="Proteomes" id="UP000005240">
    <property type="component" value="Unassembled WGS sequence"/>
</dbReference>
<feature type="compositionally biased region" description="Pro residues" evidence="1">
    <location>
        <begin position="810"/>
        <end position="819"/>
    </location>
</feature>
<feature type="domain" description="SANT" evidence="2">
    <location>
        <begin position="200"/>
        <end position="251"/>
    </location>
</feature>
<name>A0A180GG69_PUCT1</name>
<protein>
    <submittedName>
        <fullName evidence="4">SANT domain-containing protein</fullName>
    </submittedName>
</protein>
<feature type="compositionally biased region" description="Low complexity" evidence="1">
    <location>
        <begin position="321"/>
        <end position="337"/>
    </location>
</feature>
<evidence type="ECO:0000259" key="2">
    <source>
        <dbReference type="PROSITE" id="PS51293"/>
    </source>
</evidence>
<reference evidence="4" key="4">
    <citation type="submission" date="2025-05" db="UniProtKB">
        <authorList>
            <consortium name="EnsemblFungi"/>
        </authorList>
    </citation>
    <scope>IDENTIFICATION</scope>
    <source>
        <strain evidence="4">isolate 1-1 / race 1 (BBBD)</strain>
    </source>
</reference>
<feature type="compositionally biased region" description="Pro residues" evidence="1">
    <location>
        <begin position="633"/>
        <end position="643"/>
    </location>
</feature>
<evidence type="ECO:0000313" key="4">
    <source>
        <dbReference type="EnsemblFungi" id="PTTG_27989-t43_1-p1"/>
    </source>
</evidence>
<keyword evidence="5" id="KW-1185">Reference proteome</keyword>
<feature type="compositionally biased region" description="Pro residues" evidence="1">
    <location>
        <begin position="935"/>
        <end position="961"/>
    </location>
</feature>
<feature type="compositionally biased region" description="Low complexity" evidence="1">
    <location>
        <begin position="686"/>
        <end position="721"/>
    </location>
</feature>
<feature type="compositionally biased region" description="Low complexity" evidence="1">
    <location>
        <begin position="288"/>
        <end position="303"/>
    </location>
</feature>
<evidence type="ECO:0000313" key="3">
    <source>
        <dbReference type="EMBL" id="OAV91428.1"/>
    </source>
</evidence>
<reference evidence="3" key="1">
    <citation type="submission" date="2009-11" db="EMBL/GenBank/DDBJ databases">
        <authorList>
            <consortium name="The Broad Institute Genome Sequencing Platform"/>
            <person name="Ward D."/>
            <person name="Feldgarden M."/>
            <person name="Earl A."/>
            <person name="Young S.K."/>
            <person name="Zeng Q."/>
            <person name="Koehrsen M."/>
            <person name="Alvarado L."/>
            <person name="Berlin A."/>
            <person name="Bochicchio J."/>
            <person name="Borenstein D."/>
            <person name="Chapman S.B."/>
            <person name="Chen Z."/>
            <person name="Engels R."/>
            <person name="Freedman E."/>
            <person name="Gellesch M."/>
            <person name="Goldberg J."/>
            <person name="Griggs A."/>
            <person name="Gujja S."/>
            <person name="Heilman E."/>
            <person name="Heiman D."/>
            <person name="Hepburn T."/>
            <person name="Howarth C."/>
            <person name="Jen D."/>
            <person name="Larson L."/>
            <person name="Lewis B."/>
            <person name="Mehta T."/>
            <person name="Park D."/>
            <person name="Pearson M."/>
            <person name="Roberts A."/>
            <person name="Saif S."/>
            <person name="Shea T."/>
            <person name="Shenoy N."/>
            <person name="Sisk P."/>
            <person name="Stolte C."/>
            <person name="Sykes S."/>
            <person name="Thomson T."/>
            <person name="Walk T."/>
            <person name="White J."/>
            <person name="Yandava C."/>
            <person name="Izard J."/>
            <person name="Baranova O.V."/>
            <person name="Blanton J.M."/>
            <person name="Tanner A.C."/>
            <person name="Dewhirst F.E."/>
            <person name="Haas B."/>
            <person name="Nusbaum C."/>
            <person name="Birren B."/>
        </authorList>
    </citation>
    <scope>NUCLEOTIDE SEQUENCE [LARGE SCALE GENOMIC DNA]</scope>
    <source>
        <strain evidence="3">1-1 BBBD Race 1</strain>
    </source>
</reference>
<dbReference type="InterPro" id="IPR051571">
    <property type="entry name" value="N-CoR_corepressor"/>
</dbReference>
<reference evidence="3" key="2">
    <citation type="submission" date="2016-05" db="EMBL/GenBank/DDBJ databases">
        <title>Comparative analysis highlights variable genome content of wheat rusts and divergence of the mating loci.</title>
        <authorList>
            <person name="Cuomo C.A."/>
            <person name="Bakkeren G."/>
            <person name="Szabo L."/>
            <person name="Khalil H."/>
            <person name="Joly D."/>
            <person name="Goldberg J."/>
            <person name="Young S."/>
            <person name="Zeng Q."/>
            <person name="Fellers J."/>
        </authorList>
    </citation>
    <scope>NUCLEOTIDE SEQUENCE [LARGE SCALE GENOMIC DNA]</scope>
    <source>
        <strain evidence="3">1-1 BBBD Race 1</strain>
    </source>
</reference>
<organism evidence="3">
    <name type="scientific">Puccinia triticina (isolate 1-1 / race 1 (BBBD))</name>
    <name type="common">Brown leaf rust fungus</name>
    <dbReference type="NCBI Taxonomy" id="630390"/>
    <lineage>
        <taxon>Eukaryota</taxon>
        <taxon>Fungi</taxon>
        <taxon>Dikarya</taxon>
        <taxon>Basidiomycota</taxon>
        <taxon>Pucciniomycotina</taxon>
        <taxon>Pucciniomycetes</taxon>
        <taxon>Pucciniales</taxon>
        <taxon>Pucciniaceae</taxon>
        <taxon>Puccinia</taxon>
    </lineage>
</organism>